<feature type="domain" description="Nitroreductase" evidence="6">
    <location>
        <begin position="5"/>
        <end position="53"/>
    </location>
</feature>
<keyword evidence="4" id="KW-0288">FMN</keyword>
<dbReference type="InterPro" id="IPR000415">
    <property type="entry name" value="Nitroreductase-like"/>
</dbReference>
<comment type="cofactor">
    <cofactor evidence="1">
        <name>FMN</name>
        <dbReference type="ChEBI" id="CHEBI:58210"/>
    </cofactor>
</comment>
<dbReference type="AlphaFoldDB" id="V6LC59"/>
<sequence>MEHLLERRSCRAFQPTTITQKQIDQIVLAGMSAPSSFGKYPVHFLTVTDKKDLEFLSTLNEYSTFTKDAACVVIICVDQKAALDYGHQETFATIDGGVALQNILTASKIQGFDVVCCGTYPMENLMGPIRKHFGIPDDISVFNRVVIGKKSDNFKYDADYDNKYDAKKQHTGKW</sequence>
<evidence type="ECO:0000256" key="1">
    <source>
        <dbReference type="ARBA" id="ARBA00001917"/>
    </source>
</evidence>
<dbReference type="EMBL" id="AUWU02000005">
    <property type="protein sequence ID" value="KAH0573182.1"/>
    <property type="molecule type" value="Genomic_DNA"/>
</dbReference>
<evidence type="ECO:0000256" key="5">
    <source>
        <dbReference type="ARBA" id="ARBA00023002"/>
    </source>
</evidence>
<evidence type="ECO:0000313" key="9">
    <source>
        <dbReference type="Proteomes" id="UP000018208"/>
    </source>
</evidence>
<evidence type="ECO:0000313" key="8">
    <source>
        <dbReference type="EMBL" id="KAH0573182.1"/>
    </source>
</evidence>
<evidence type="ECO:0000256" key="4">
    <source>
        <dbReference type="ARBA" id="ARBA00022643"/>
    </source>
</evidence>
<proteinExistence type="inferred from homology"/>
<evidence type="ECO:0000256" key="3">
    <source>
        <dbReference type="ARBA" id="ARBA00022630"/>
    </source>
</evidence>
<reference evidence="7 8" key="1">
    <citation type="journal article" date="2014" name="PLoS Genet.">
        <title>The Genome of Spironucleus salmonicida Highlights a Fish Pathogen Adapted to Fluctuating Environments.</title>
        <authorList>
            <person name="Xu F."/>
            <person name="Jerlstrom-Hultqvist J."/>
            <person name="Einarsson E."/>
            <person name="Astvaldsson A."/>
            <person name="Svard S.G."/>
            <person name="Andersson J.O."/>
        </authorList>
    </citation>
    <scope>NUCLEOTIDE SEQUENCE</scope>
    <source>
        <strain evidence="8">ATCC 50377</strain>
    </source>
</reference>
<evidence type="ECO:0000256" key="2">
    <source>
        <dbReference type="ARBA" id="ARBA00007118"/>
    </source>
</evidence>
<keyword evidence="9" id="KW-1185">Reference proteome</keyword>
<dbReference type="PANTHER" id="PTHR43673:SF2">
    <property type="entry name" value="NITROREDUCTASE"/>
    <property type="match status" value="1"/>
</dbReference>
<dbReference type="PANTHER" id="PTHR43673">
    <property type="entry name" value="NAD(P)H NITROREDUCTASE YDGI-RELATED"/>
    <property type="match status" value="1"/>
</dbReference>
<accession>V6LC59</accession>
<comment type="similarity">
    <text evidence="2">Belongs to the nitroreductase family.</text>
</comment>
<dbReference type="GO" id="GO:0016491">
    <property type="term" value="F:oxidoreductase activity"/>
    <property type="evidence" value="ECO:0007669"/>
    <property type="project" value="UniProtKB-KW"/>
</dbReference>
<organism evidence="7">
    <name type="scientific">Spironucleus salmonicida</name>
    <dbReference type="NCBI Taxonomy" id="348837"/>
    <lineage>
        <taxon>Eukaryota</taxon>
        <taxon>Metamonada</taxon>
        <taxon>Diplomonadida</taxon>
        <taxon>Hexamitidae</taxon>
        <taxon>Hexamitinae</taxon>
        <taxon>Spironucleus</taxon>
    </lineage>
</organism>
<dbReference type="EMBL" id="KI546167">
    <property type="protein sequence ID" value="EST41818.1"/>
    <property type="molecule type" value="Genomic_DNA"/>
</dbReference>
<dbReference type="Pfam" id="PF00881">
    <property type="entry name" value="Nitroreductase"/>
    <property type="match status" value="1"/>
</dbReference>
<dbReference type="SUPFAM" id="SSF55469">
    <property type="entry name" value="FMN-dependent nitroreductase-like"/>
    <property type="match status" value="1"/>
</dbReference>
<dbReference type="VEuPathDB" id="GiardiaDB:SS50377_25301"/>
<reference evidence="8" key="2">
    <citation type="submission" date="2020-12" db="EMBL/GenBank/DDBJ databases">
        <title>New Spironucleus salmonicida genome in near-complete chromosomes.</title>
        <authorList>
            <person name="Xu F."/>
            <person name="Kurt Z."/>
            <person name="Jimenez-Gonzalez A."/>
            <person name="Astvaldsson A."/>
            <person name="Andersson J.O."/>
            <person name="Svard S.G."/>
        </authorList>
    </citation>
    <scope>NUCLEOTIDE SEQUENCE</scope>
    <source>
        <strain evidence="8">ATCC 50377</strain>
    </source>
</reference>
<evidence type="ECO:0000259" key="6">
    <source>
        <dbReference type="Pfam" id="PF00881"/>
    </source>
</evidence>
<protein>
    <submittedName>
        <fullName evidence="7">Nitroreductase</fullName>
    </submittedName>
</protein>
<name>V6LC59_9EUKA</name>
<gene>
    <name evidence="7" type="ORF">SS50377_18652</name>
    <name evidence="8" type="ORF">SS50377_25301</name>
</gene>
<keyword evidence="3" id="KW-0285">Flavoprotein</keyword>
<dbReference type="Proteomes" id="UP000018208">
    <property type="component" value="Unassembled WGS sequence"/>
</dbReference>
<dbReference type="InterPro" id="IPR029479">
    <property type="entry name" value="Nitroreductase"/>
</dbReference>
<dbReference type="Gene3D" id="3.40.109.10">
    <property type="entry name" value="NADH Oxidase"/>
    <property type="match status" value="1"/>
</dbReference>
<evidence type="ECO:0000313" key="7">
    <source>
        <dbReference type="EMBL" id="EST41818.1"/>
    </source>
</evidence>
<keyword evidence="5" id="KW-0560">Oxidoreductase</keyword>